<sequence>MAMYPRCRDMTTMSNSPVFGHAFCAARGHGHDVAPATSSHSKMPALILLQAPCHLPFRKGTHWKGKEFDRMRGWGDGGMGEGETKKAAARYNYRPLPHSKHPLPCHATCSRPVRLCASSAFLLLLRLAIPLSILHFHSIALPLCRPSAQFSATKGLSPHDL</sequence>
<dbReference type="EMBL" id="JAHLJV010000001">
    <property type="protein sequence ID" value="KAK1600711.1"/>
    <property type="molecule type" value="Genomic_DNA"/>
</dbReference>
<dbReference type="Proteomes" id="UP001230504">
    <property type="component" value="Unassembled WGS sequence"/>
</dbReference>
<dbReference type="GeneID" id="85436488"/>
<accession>A0AAD8VD31</accession>
<evidence type="ECO:0000313" key="2">
    <source>
        <dbReference type="Proteomes" id="UP001230504"/>
    </source>
</evidence>
<reference evidence="1" key="1">
    <citation type="submission" date="2021-06" db="EMBL/GenBank/DDBJ databases">
        <title>Comparative genomics, transcriptomics and evolutionary studies reveal genomic signatures of adaptation to plant cell wall in hemibiotrophic fungi.</title>
        <authorList>
            <consortium name="DOE Joint Genome Institute"/>
            <person name="Baroncelli R."/>
            <person name="Diaz J.F."/>
            <person name="Benocci T."/>
            <person name="Peng M."/>
            <person name="Battaglia E."/>
            <person name="Haridas S."/>
            <person name="Andreopoulos W."/>
            <person name="Labutti K."/>
            <person name="Pangilinan J."/>
            <person name="Floch G.L."/>
            <person name="Makela M.R."/>
            <person name="Henrissat B."/>
            <person name="Grigoriev I.V."/>
            <person name="Crouch J.A."/>
            <person name="De Vries R.P."/>
            <person name="Sukno S.A."/>
            <person name="Thon M.R."/>
        </authorList>
    </citation>
    <scope>NUCLEOTIDE SEQUENCE</scope>
    <source>
        <strain evidence="1">CBS 125086</strain>
    </source>
</reference>
<protein>
    <submittedName>
        <fullName evidence="1">Uncharacterized protein</fullName>
    </submittedName>
</protein>
<organism evidence="1 2">
    <name type="scientific">Colletotrichum navitas</name>
    <dbReference type="NCBI Taxonomy" id="681940"/>
    <lineage>
        <taxon>Eukaryota</taxon>
        <taxon>Fungi</taxon>
        <taxon>Dikarya</taxon>
        <taxon>Ascomycota</taxon>
        <taxon>Pezizomycotina</taxon>
        <taxon>Sordariomycetes</taxon>
        <taxon>Hypocreomycetidae</taxon>
        <taxon>Glomerellales</taxon>
        <taxon>Glomerellaceae</taxon>
        <taxon>Colletotrichum</taxon>
        <taxon>Colletotrichum graminicola species complex</taxon>
    </lineage>
</organism>
<gene>
    <name evidence="1" type="ORF">LY79DRAFT_29611</name>
</gene>
<evidence type="ECO:0000313" key="1">
    <source>
        <dbReference type="EMBL" id="KAK1600711.1"/>
    </source>
</evidence>
<keyword evidence="2" id="KW-1185">Reference proteome</keyword>
<name>A0AAD8VD31_9PEZI</name>
<dbReference type="AlphaFoldDB" id="A0AAD8VD31"/>
<proteinExistence type="predicted"/>
<dbReference type="RefSeq" id="XP_060421207.1">
    <property type="nucleotide sequence ID" value="XM_060552248.1"/>
</dbReference>
<comment type="caution">
    <text evidence="1">The sequence shown here is derived from an EMBL/GenBank/DDBJ whole genome shotgun (WGS) entry which is preliminary data.</text>
</comment>